<feature type="compositionally biased region" description="Polar residues" evidence="1">
    <location>
        <begin position="233"/>
        <end position="242"/>
    </location>
</feature>
<protein>
    <recommendedName>
        <fullName evidence="2">Globin-sensor domain-containing protein</fullName>
    </recommendedName>
</protein>
<dbReference type="Gene3D" id="1.10.490.10">
    <property type="entry name" value="Globins"/>
    <property type="match status" value="1"/>
</dbReference>
<dbReference type="PANTHER" id="PTHR42071:SF1">
    <property type="entry name" value="GLOBIN-SENSOR DOMAIN-CONTAINING PROTEIN"/>
    <property type="match status" value="1"/>
</dbReference>
<reference evidence="3 4" key="1">
    <citation type="submission" date="2015-01" db="EMBL/GenBank/DDBJ databases">
        <title>The Genome Sequence of Ochroconis gallopava CBS43764.</title>
        <authorList>
            <consortium name="The Broad Institute Genomics Platform"/>
            <person name="Cuomo C."/>
            <person name="de Hoog S."/>
            <person name="Gorbushina A."/>
            <person name="Stielow B."/>
            <person name="Teixiera M."/>
            <person name="Abouelleil A."/>
            <person name="Chapman S.B."/>
            <person name="Priest M."/>
            <person name="Young S.K."/>
            <person name="Wortman J."/>
            <person name="Nusbaum C."/>
            <person name="Birren B."/>
        </authorList>
    </citation>
    <scope>NUCLEOTIDE SEQUENCE [LARGE SCALE GENOMIC DNA]</scope>
    <source>
        <strain evidence="3 4">CBS 43764</strain>
    </source>
</reference>
<accession>A0A0D1ZXV1</accession>
<dbReference type="RefSeq" id="XP_016209162.1">
    <property type="nucleotide sequence ID" value="XM_016363051.1"/>
</dbReference>
<dbReference type="GeneID" id="27317032"/>
<feature type="domain" description="Globin-sensor" evidence="2">
    <location>
        <begin position="20"/>
        <end position="196"/>
    </location>
</feature>
<dbReference type="EMBL" id="KN847580">
    <property type="protein sequence ID" value="KIV99291.1"/>
    <property type="molecule type" value="Genomic_DNA"/>
</dbReference>
<dbReference type="InterPro" id="IPR044398">
    <property type="entry name" value="Globin-sensor_dom"/>
</dbReference>
<dbReference type="VEuPathDB" id="FungiDB:PV09_09059"/>
<dbReference type="RefSeq" id="XP_016209161.1">
    <property type="nucleotide sequence ID" value="XM_016363050.1"/>
</dbReference>
<evidence type="ECO:0000259" key="2">
    <source>
        <dbReference type="Pfam" id="PF11563"/>
    </source>
</evidence>
<feature type="region of interest" description="Disordered" evidence="1">
    <location>
        <begin position="217"/>
        <end position="247"/>
    </location>
</feature>
<evidence type="ECO:0000313" key="3">
    <source>
        <dbReference type="EMBL" id="KIV99292.1"/>
    </source>
</evidence>
<dbReference type="SUPFAM" id="SSF46458">
    <property type="entry name" value="Globin-like"/>
    <property type="match status" value="1"/>
</dbReference>
<dbReference type="Proteomes" id="UP000053259">
    <property type="component" value="Unassembled WGS sequence"/>
</dbReference>
<dbReference type="GO" id="GO:0020037">
    <property type="term" value="F:heme binding"/>
    <property type="evidence" value="ECO:0007669"/>
    <property type="project" value="InterPro"/>
</dbReference>
<dbReference type="InterPro" id="IPR009050">
    <property type="entry name" value="Globin-like_sf"/>
</dbReference>
<gene>
    <name evidence="3" type="ORF">PV09_09059</name>
</gene>
<sequence length="266" mass="30298">MAPARRVQHIDHDDIHSNLHARIQYLHSFLDFNASDIQALTVGSKYIRTSIPTIVDKVYSKLLQYDITAKSFIERELGRAGPSDSFPSKDSSQIHYRKLFMQGYLQKICSDPSKFEFWEYMDKVGMMHCQATTRRGLHVDYVHIGMTLAFIQEMLTDEILLHPRLKTERKAALIKAVGKVIWIQNDLFARWHVKDGNALRRPLLSPQSEREGFLHGKRMVDPSGSVSSGGDENFSSPAQSDVGTPAEELKQCPFSGLLDKMDKFEV</sequence>
<dbReference type="OrthoDB" id="10027058at2759"/>
<dbReference type="InterPro" id="IPR012292">
    <property type="entry name" value="Globin/Proto"/>
</dbReference>
<dbReference type="Pfam" id="PF11563">
    <property type="entry name" value="Protoglobin"/>
    <property type="match status" value="1"/>
</dbReference>
<keyword evidence="4" id="KW-1185">Reference proteome</keyword>
<dbReference type="GO" id="GO:0019825">
    <property type="term" value="F:oxygen binding"/>
    <property type="evidence" value="ECO:0007669"/>
    <property type="project" value="InterPro"/>
</dbReference>
<dbReference type="HOGENOM" id="CLU_063074_0_0_1"/>
<proteinExistence type="predicted"/>
<dbReference type="AlphaFoldDB" id="A0A0D1ZXV1"/>
<name>A0A0D1ZXV1_9PEZI</name>
<evidence type="ECO:0000313" key="4">
    <source>
        <dbReference type="Proteomes" id="UP000053259"/>
    </source>
</evidence>
<evidence type="ECO:0000256" key="1">
    <source>
        <dbReference type="SAM" id="MobiDB-lite"/>
    </source>
</evidence>
<dbReference type="PANTHER" id="PTHR42071">
    <property type="entry name" value="PROTOGLOBIN DOMAIN-CONTAINING PROTEIN"/>
    <property type="match status" value="1"/>
</dbReference>
<dbReference type="EMBL" id="KN847580">
    <property type="protein sequence ID" value="KIV99292.1"/>
    <property type="molecule type" value="Genomic_DNA"/>
</dbReference>
<organism evidence="3 4">
    <name type="scientific">Verruconis gallopava</name>
    <dbReference type="NCBI Taxonomy" id="253628"/>
    <lineage>
        <taxon>Eukaryota</taxon>
        <taxon>Fungi</taxon>
        <taxon>Dikarya</taxon>
        <taxon>Ascomycota</taxon>
        <taxon>Pezizomycotina</taxon>
        <taxon>Dothideomycetes</taxon>
        <taxon>Pleosporomycetidae</taxon>
        <taxon>Venturiales</taxon>
        <taxon>Sympoventuriaceae</taxon>
        <taxon>Verruconis</taxon>
    </lineage>
</organism>